<proteinExistence type="inferred from homology"/>
<dbReference type="PANTHER" id="PTHR45651:SF39">
    <property type="entry name" value="CYCLIC NUCLEOTIDE-GATED ION CHANNEL 18"/>
    <property type="match status" value="1"/>
</dbReference>
<dbReference type="InterPro" id="IPR005821">
    <property type="entry name" value="Ion_trans_dom"/>
</dbReference>
<dbReference type="AlphaFoldDB" id="A0A2U1PMQ4"/>
<organism evidence="13 14">
    <name type="scientific">Artemisia annua</name>
    <name type="common">Sweet wormwood</name>
    <dbReference type="NCBI Taxonomy" id="35608"/>
    <lineage>
        <taxon>Eukaryota</taxon>
        <taxon>Viridiplantae</taxon>
        <taxon>Streptophyta</taxon>
        <taxon>Embryophyta</taxon>
        <taxon>Tracheophyta</taxon>
        <taxon>Spermatophyta</taxon>
        <taxon>Magnoliopsida</taxon>
        <taxon>eudicotyledons</taxon>
        <taxon>Gunneridae</taxon>
        <taxon>Pentapetalae</taxon>
        <taxon>asterids</taxon>
        <taxon>campanulids</taxon>
        <taxon>Asterales</taxon>
        <taxon>Asteraceae</taxon>
        <taxon>Asteroideae</taxon>
        <taxon>Anthemideae</taxon>
        <taxon>Artemisiinae</taxon>
        <taxon>Artemisia</taxon>
    </lineage>
</organism>
<evidence type="ECO:0000313" key="14">
    <source>
        <dbReference type="Proteomes" id="UP000245207"/>
    </source>
</evidence>
<sequence length="467" mass="52595">MNRVLTTPAFRLRSLSRPASKPVSSDQVSSETLWQYQILDPNGDVVTRWNHFFLVMCLVSLFIDPLYFYLPYVGGDTCMTTDNAAAIAINTWRSIADVFFLLHIIMKFRTAFVAPSSKVFGRGELVMDKRQIARRYLKSDFIIDLAASLPLPQIVNELIIPATSQNTKDHANNTLSLIVLIQYIPRLFVIFPLNQRIIKSTGFVAKTAWAGAAYNLLLYMLASHVPFFSQMDDNLLDAICERLVSSLSTQGTYIVREDDPVNEMLFIIRGQLESSTTDGGRSGFFNSITLRPGDFCGEELLTWALLPNATSYPCSTRSVRTLTEVEGFALRAEDLKFVANQFKYLHSKKLQHAFRYYSHQWRTWGACFIQAAWRKFKRRKLAKELLLQENAYYNQDGELVYESESGDSSPSSDGPGGGQQVGVGATILASRFAANTRRGIGHHKVASVDSATSLKMPQLFKPDEPRF</sequence>
<keyword evidence="4 11" id="KW-0812">Transmembrane</keyword>
<keyword evidence="5 11" id="KW-1133">Transmembrane helix</keyword>
<evidence type="ECO:0000256" key="11">
    <source>
        <dbReference type="SAM" id="Phobius"/>
    </source>
</evidence>
<dbReference type="Gene3D" id="2.60.120.10">
    <property type="entry name" value="Jelly Rolls"/>
    <property type="match status" value="1"/>
</dbReference>
<evidence type="ECO:0000313" key="13">
    <source>
        <dbReference type="EMBL" id="PWA87030.1"/>
    </source>
</evidence>
<comment type="caution">
    <text evidence="13">The sequence shown here is derived from an EMBL/GenBank/DDBJ whole genome shotgun (WGS) entry which is preliminary data.</text>
</comment>
<dbReference type="STRING" id="35608.A0A2U1PMQ4"/>
<dbReference type="Proteomes" id="UP000245207">
    <property type="component" value="Unassembled WGS sequence"/>
</dbReference>
<dbReference type="Pfam" id="PF00027">
    <property type="entry name" value="cNMP_binding"/>
    <property type="match status" value="1"/>
</dbReference>
<evidence type="ECO:0000259" key="12">
    <source>
        <dbReference type="PROSITE" id="PS50042"/>
    </source>
</evidence>
<dbReference type="GO" id="GO:0005216">
    <property type="term" value="F:monoatomic ion channel activity"/>
    <property type="evidence" value="ECO:0007669"/>
    <property type="project" value="InterPro"/>
</dbReference>
<dbReference type="SUPFAM" id="SSF81324">
    <property type="entry name" value="Voltage-gated potassium channels"/>
    <property type="match status" value="1"/>
</dbReference>
<evidence type="ECO:0000256" key="9">
    <source>
        <dbReference type="ARBA" id="ARBA00023303"/>
    </source>
</evidence>
<evidence type="ECO:0000256" key="7">
    <source>
        <dbReference type="ARBA" id="ARBA00023136"/>
    </source>
</evidence>
<evidence type="ECO:0000256" key="6">
    <source>
        <dbReference type="ARBA" id="ARBA00023065"/>
    </source>
</evidence>
<dbReference type="FunFam" id="2.60.120.10:FF:000024">
    <property type="entry name" value="Cyclic nucleotide-gated ion channel 1"/>
    <property type="match status" value="1"/>
</dbReference>
<dbReference type="PANTHER" id="PTHR45651">
    <property type="entry name" value="CYCLIC NUCLEOTIDE-GATED ION CHANNEL 15-RELATED-RELATED"/>
    <property type="match status" value="1"/>
</dbReference>
<comment type="subcellular location">
    <subcellularLocation>
        <location evidence="1">Endomembrane system</location>
        <topology evidence="1">Multi-pass membrane protein</topology>
    </subcellularLocation>
</comment>
<dbReference type="Pfam" id="PF00520">
    <property type="entry name" value="Ion_trans"/>
    <property type="match status" value="1"/>
</dbReference>
<name>A0A2U1PMQ4_ARTAN</name>
<evidence type="ECO:0000256" key="3">
    <source>
        <dbReference type="ARBA" id="ARBA00022448"/>
    </source>
</evidence>
<reference evidence="13 14" key="1">
    <citation type="journal article" date="2018" name="Mol. Plant">
        <title>The genome of Artemisia annua provides insight into the evolution of Asteraceae family and artemisinin biosynthesis.</title>
        <authorList>
            <person name="Shen Q."/>
            <person name="Zhang L."/>
            <person name="Liao Z."/>
            <person name="Wang S."/>
            <person name="Yan T."/>
            <person name="Shi P."/>
            <person name="Liu M."/>
            <person name="Fu X."/>
            <person name="Pan Q."/>
            <person name="Wang Y."/>
            <person name="Lv Z."/>
            <person name="Lu X."/>
            <person name="Zhang F."/>
            <person name="Jiang W."/>
            <person name="Ma Y."/>
            <person name="Chen M."/>
            <person name="Hao X."/>
            <person name="Li L."/>
            <person name="Tang Y."/>
            <person name="Lv G."/>
            <person name="Zhou Y."/>
            <person name="Sun X."/>
            <person name="Brodelius P.E."/>
            <person name="Rose J.K.C."/>
            <person name="Tang K."/>
        </authorList>
    </citation>
    <scope>NUCLEOTIDE SEQUENCE [LARGE SCALE GENOMIC DNA]</scope>
    <source>
        <strain evidence="14">cv. Huhao1</strain>
        <tissue evidence="13">Leaf</tissue>
    </source>
</reference>
<keyword evidence="3" id="KW-0813">Transport</keyword>
<dbReference type="InterPro" id="IPR000595">
    <property type="entry name" value="cNMP-bd_dom"/>
</dbReference>
<dbReference type="GO" id="GO:0012505">
    <property type="term" value="C:endomembrane system"/>
    <property type="evidence" value="ECO:0007669"/>
    <property type="project" value="UniProtKB-SubCell"/>
</dbReference>
<dbReference type="OrthoDB" id="421226at2759"/>
<keyword evidence="7 11" id="KW-0472">Membrane</keyword>
<dbReference type="GO" id="GO:0016020">
    <property type="term" value="C:membrane"/>
    <property type="evidence" value="ECO:0007669"/>
    <property type="project" value="InterPro"/>
</dbReference>
<keyword evidence="8" id="KW-1071">Ligand-gated ion channel</keyword>
<keyword evidence="6" id="KW-0406">Ion transport</keyword>
<dbReference type="InterPro" id="IPR018490">
    <property type="entry name" value="cNMP-bd_dom_sf"/>
</dbReference>
<gene>
    <name evidence="13" type="ORF">CTI12_AA120450</name>
</gene>
<dbReference type="InterPro" id="IPR014710">
    <property type="entry name" value="RmlC-like_jellyroll"/>
</dbReference>
<dbReference type="SMART" id="SM00100">
    <property type="entry name" value="cNMP"/>
    <property type="match status" value="1"/>
</dbReference>
<dbReference type="SUPFAM" id="SSF51206">
    <property type="entry name" value="cAMP-binding domain-like"/>
    <property type="match status" value="1"/>
</dbReference>
<evidence type="ECO:0000256" key="10">
    <source>
        <dbReference type="SAM" id="MobiDB-lite"/>
    </source>
</evidence>
<evidence type="ECO:0000256" key="4">
    <source>
        <dbReference type="ARBA" id="ARBA00022692"/>
    </source>
</evidence>
<feature type="region of interest" description="Disordered" evidence="10">
    <location>
        <begin position="401"/>
        <end position="420"/>
    </location>
</feature>
<keyword evidence="9" id="KW-0407">Ion channel</keyword>
<feature type="domain" description="Cyclic nucleotide-binding" evidence="12">
    <location>
        <begin position="227"/>
        <end position="311"/>
    </location>
</feature>
<dbReference type="EMBL" id="PKPP01000957">
    <property type="protein sequence ID" value="PWA87030.1"/>
    <property type="molecule type" value="Genomic_DNA"/>
</dbReference>
<accession>A0A2U1PMQ4</accession>
<protein>
    <recommendedName>
        <fullName evidence="12">Cyclic nucleotide-binding domain-containing protein</fullName>
    </recommendedName>
</protein>
<evidence type="ECO:0000256" key="5">
    <source>
        <dbReference type="ARBA" id="ARBA00022989"/>
    </source>
</evidence>
<keyword evidence="14" id="KW-1185">Reference proteome</keyword>
<comment type="similarity">
    <text evidence="2">Belongs to the cyclic nucleotide-gated cation channel (TC 1.A.1.5) family.</text>
</comment>
<evidence type="ECO:0000256" key="1">
    <source>
        <dbReference type="ARBA" id="ARBA00004127"/>
    </source>
</evidence>
<evidence type="ECO:0000256" key="8">
    <source>
        <dbReference type="ARBA" id="ARBA00023286"/>
    </source>
</evidence>
<feature type="transmembrane region" description="Helical" evidence="11">
    <location>
        <begin position="52"/>
        <end position="70"/>
    </location>
</feature>
<feature type="transmembrane region" description="Helical" evidence="11">
    <location>
        <begin position="203"/>
        <end position="222"/>
    </location>
</feature>
<dbReference type="PROSITE" id="PS50042">
    <property type="entry name" value="CNMP_BINDING_3"/>
    <property type="match status" value="1"/>
</dbReference>
<evidence type="ECO:0000256" key="2">
    <source>
        <dbReference type="ARBA" id="ARBA00010486"/>
    </source>
</evidence>
<dbReference type="CDD" id="cd00038">
    <property type="entry name" value="CAP_ED"/>
    <property type="match status" value="1"/>
</dbReference>